<protein>
    <submittedName>
        <fullName evidence="1">ABC transporter substrate-binding protein</fullName>
    </submittedName>
</protein>
<reference evidence="2" key="1">
    <citation type="journal article" date="2019" name="Int. J. Syst. Evol. Microbiol.">
        <title>The Global Catalogue of Microorganisms (GCM) 10K type strain sequencing project: providing services to taxonomists for standard genome sequencing and annotation.</title>
        <authorList>
            <consortium name="The Broad Institute Genomics Platform"/>
            <consortium name="The Broad Institute Genome Sequencing Center for Infectious Disease"/>
            <person name="Wu L."/>
            <person name="Ma J."/>
        </authorList>
    </citation>
    <scope>NUCLEOTIDE SEQUENCE [LARGE SCALE GENOMIC DNA]</scope>
    <source>
        <strain evidence="2">CGMCC 4.1721</strain>
    </source>
</reference>
<dbReference type="PROSITE" id="PS51257">
    <property type="entry name" value="PROKAR_LIPOPROTEIN"/>
    <property type="match status" value="1"/>
</dbReference>
<dbReference type="InterPro" id="IPR050490">
    <property type="entry name" value="Bact_solute-bd_prot1"/>
</dbReference>
<organism evidence="1 2">
    <name type="scientific">Streptomyces mutomycini</name>
    <dbReference type="NCBI Taxonomy" id="284036"/>
    <lineage>
        <taxon>Bacteria</taxon>
        <taxon>Bacillati</taxon>
        <taxon>Actinomycetota</taxon>
        <taxon>Actinomycetes</taxon>
        <taxon>Kitasatosporales</taxon>
        <taxon>Streptomycetaceae</taxon>
        <taxon>Streptomyces</taxon>
    </lineage>
</organism>
<evidence type="ECO:0000313" key="1">
    <source>
        <dbReference type="EMBL" id="MFC5169959.1"/>
    </source>
</evidence>
<dbReference type="PANTHER" id="PTHR43649">
    <property type="entry name" value="ARABINOSE-BINDING PROTEIN-RELATED"/>
    <property type="match status" value="1"/>
</dbReference>
<dbReference type="Gene3D" id="3.40.190.10">
    <property type="entry name" value="Periplasmic binding protein-like II"/>
    <property type="match status" value="1"/>
</dbReference>
<dbReference type="RefSeq" id="WP_031093400.1">
    <property type="nucleotide sequence ID" value="NZ_JBFADZ010000004.1"/>
</dbReference>
<name>A0ABW0AYG6_9ACTN</name>
<accession>A0ABW0AYG6</accession>
<dbReference type="InterPro" id="IPR006059">
    <property type="entry name" value="SBP"/>
</dbReference>
<dbReference type="Pfam" id="PF01547">
    <property type="entry name" value="SBP_bac_1"/>
    <property type="match status" value="1"/>
</dbReference>
<dbReference type="Proteomes" id="UP001596208">
    <property type="component" value="Unassembled WGS sequence"/>
</dbReference>
<comment type="caution">
    <text evidence="1">The sequence shown here is derived from an EMBL/GenBank/DDBJ whole genome shotgun (WGS) entry which is preliminary data.</text>
</comment>
<gene>
    <name evidence="1" type="ORF">ACFPRK_04980</name>
</gene>
<dbReference type="PANTHER" id="PTHR43649:SF30">
    <property type="entry name" value="ABC TRANSPORTER SUBSTRATE-BINDING PROTEIN"/>
    <property type="match status" value="1"/>
</dbReference>
<evidence type="ECO:0000313" key="2">
    <source>
        <dbReference type="Proteomes" id="UP001596208"/>
    </source>
</evidence>
<keyword evidence="2" id="KW-1185">Reference proteome</keyword>
<dbReference type="SUPFAM" id="SSF53850">
    <property type="entry name" value="Periplasmic binding protein-like II"/>
    <property type="match status" value="1"/>
</dbReference>
<dbReference type="EMBL" id="JBHSKI010000001">
    <property type="protein sequence ID" value="MFC5169959.1"/>
    <property type="molecule type" value="Genomic_DNA"/>
</dbReference>
<proteinExistence type="predicted"/>
<sequence>MGRAVQRRFVGLTAAVAALGMTVTLSGCGSDTGDGDVTLRLVAADYGTGAENSSQKYWDDVAGKFENANPGIDVEVSVYSWKDVDRKVAEMVKAGNAPDIAQIGAYADYAEAGKLYAADDMIAIRTASNFLPSLTDAGEADGSLYGLPFVASTRLLFYNKGLFDKAGLGAPQTWDDIQSNAAALKQRGVTYPFALPLGQEESQAETLMWMLSGGGGYTDEVGNYAIDSPANVAAFQWLKNNLVGKGLTGPVAPGKLDRAKAFDAFTKGEVGMLNGHPTLMQEAEKKGVEVGMVPLPGIEGPTKGSMGVADWMMGFKQNGHRVEIGKFLDFAYTDDNVLAFADQYDLLPVTSSASLAMEADNKHESLHEFLSALPNSQLYPFGKTSWAQVSETIKEKIGSAVEPGGNPESVLVDIGSQARQAESAGRGSS</sequence>